<evidence type="ECO:0000256" key="1">
    <source>
        <dbReference type="SAM" id="MobiDB-lite"/>
    </source>
</evidence>
<evidence type="ECO:0000313" key="2">
    <source>
        <dbReference type="EMBL" id="ETS87725.1"/>
    </source>
</evidence>
<dbReference type="EMBL" id="KI912109">
    <property type="protein sequence ID" value="ETS87725.1"/>
    <property type="molecule type" value="Genomic_DNA"/>
</dbReference>
<name>W3XP51_PESFW</name>
<evidence type="ECO:0000313" key="3">
    <source>
        <dbReference type="Proteomes" id="UP000030651"/>
    </source>
</evidence>
<protein>
    <submittedName>
        <fullName evidence="2">Uncharacterized protein</fullName>
    </submittedName>
</protein>
<organism evidence="2 3">
    <name type="scientific">Pestalotiopsis fici (strain W106-1 / CGMCC3.15140)</name>
    <dbReference type="NCBI Taxonomy" id="1229662"/>
    <lineage>
        <taxon>Eukaryota</taxon>
        <taxon>Fungi</taxon>
        <taxon>Dikarya</taxon>
        <taxon>Ascomycota</taxon>
        <taxon>Pezizomycotina</taxon>
        <taxon>Sordariomycetes</taxon>
        <taxon>Xylariomycetidae</taxon>
        <taxon>Amphisphaeriales</taxon>
        <taxon>Sporocadaceae</taxon>
        <taxon>Pestalotiopsis</taxon>
    </lineage>
</organism>
<accession>W3XP51</accession>
<dbReference type="InParanoid" id="W3XP51"/>
<feature type="region of interest" description="Disordered" evidence="1">
    <location>
        <begin position="112"/>
        <end position="177"/>
    </location>
</feature>
<dbReference type="RefSeq" id="XP_007828325.1">
    <property type="nucleotide sequence ID" value="XM_007830134.1"/>
</dbReference>
<feature type="compositionally biased region" description="Low complexity" evidence="1">
    <location>
        <begin position="112"/>
        <end position="122"/>
    </location>
</feature>
<dbReference type="KEGG" id="pfy:PFICI_01553"/>
<proteinExistence type="predicted"/>
<dbReference type="Proteomes" id="UP000030651">
    <property type="component" value="Unassembled WGS sequence"/>
</dbReference>
<dbReference type="HOGENOM" id="CLU_809184_0_0_1"/>
<dbReference type="AlphaFoldDB" id="W3XP51"/>
<keyword evidence="3" id="KW-1185">Reference proteome</keyword>
<gene>
    <name evidence="2" type="ORF">PFICI_01553</name>
</gene>
<feature type="compositionally biased region" description="Basic residues" evidence="1">
    <location>
        <begin position="123"/>
        <end position="138"/>
    </location>
</feature>
<feature type="compositionally biased region" description="Basic and acidic residues" evidence="1">
    <location>
        <begin position="139"/>
        <end position="150"/>
    </location>
</feature>
<reference evidence="3" key="1">
    <citation type="journal article" date="2015" name="BMC Genomics">
        <title>Genomic and transcriptomic analysis of the endophytic fungus Pestalotiopsis fici reveals its lifestyle and high potential for synthesis of natural products.</title>
        <authorList>
            <person name="Wang X."/>
            <person name="Zhang X."/>
            <person name="Liu L."/>
            <person name="Xiang M."/>
            <person name="Wang W."/>
            <person name="Sun X."/>
            <person name="Che Y."/>
            <person name="Guo L."/>
            <person name="Liu G."/>
            <person name="Guo L."/>
            <person name="Wang C."/>
            <person name="Yin W.B."/>
            <person name="Stadler M."/>
            <person name="Zhang X."/>
            <person name="Liu X."/>
        </authorList>
    </citation>
    <scope>NUCLEOTIDE SEQUENCE [LARGE SCALE GENOMIC DNA]</scope>
    <source>
        <strain evidence="3">W106-1 / CGMCC3.15140</strain>
    </source>
</reference>
<dbReference type="GeneID" id="19266566"/>
<sequence>MPRHDKIETYSYTRWAYPSALDHQDVFRGSFREALGFVQGHDGDEDPGWMTCSIWRDRHVHSCDVCVKKGIYVITSDSLIDAASKDVVHFDEPTMTIESVAVTATAAIATEATSTKSGQTKSSRTKSSRTQKSHTKSSRSKEIRSKDHNAKASRSKTSRPKPSIQTAKPEIATSSLPAIPEEPVPLMPLWEMMAANYAAAGGDLSTLRYIGFRGLKDDRFRCSIWHEYEAQLGRGTAIGANKIQTMPGADGWDRLFGVNPYLQAVEGLIAKVNDGLSVGRKRTITIITMLPARAWTPNGFYDMIIELGAEGEYEDFVLYRGRREDNDVEHDDDQVVYKGRPAK</sequence>
<dbReference type="OrthoDB" id="4774749at2759"/>